<evidence type="ECO:0000313" key="6">
    <source>
        <dbReference type="EMBL" id="PLC49820.1"/>
    </source>
</evidence>
<evidence type="ECO:0000256" key="1">
    <source>
        <dbReference type="ARBA" id="ARBA00022723"/>
    </source>
</evidence>
<comment type="caution">
    <text evidence="6">The sequence shown here is derived from an EMBL/GenBank/DDBJ whole genome shotgun (WGS) entry which is preliminary data.</text>
</comment>
<dbReference type="InterPro" id="IPR050884">
    <property type="entry name" value="CNP_phosphodiesterase-III"/>
</dbReference>
<dbReference type="Gene3D" id="3.60.21.10">
    <property type="match status" value="1"/>
</dbReference>
<evidence type="ECO:0000259" key="5">
    <source>
        <dbReference type="Pfam" id="PF00149"/>
    </source>
</evidence>
<dbReference type="CDD" id="cd07402">
    <property type="entry name" value="MPP_GpdQ"/>
    <property type="match status" value="1"/>
</dbReference>
<keyword evidence="3" id="KW-0408">Iron</keyword>
<dbReference type="InterPro" id="IPR029052">
    <property type="entry name" value="Metallo-depent_PP-like"/>
</dbReference>
<dbReference type="GO" id="GO:0004112">
    <property type="term" value="F:cyclic-nucleotide phosphodiesterase activity"/>
    <property type="evidence" value="ECO:0007669"/>
    <property type="project" value="InterPro"/>
</dbReference>
<evidence type="ECO:0000256" key="4">
    <source>
        <dbReference type="ARBA" id="ARBA00025742"/>
    </source>
</evidence>
<keyword evidence="2" id="KW-0378">Hydrolase</keyword>
<sequence>MKFIHLTDTHLVAGGGDLYGSNPKKRLQQAVTHFMAHQPDAEALVITGDLTHYGQADAYAQLREVLSSVDKPIYLIPGNHDHRDTLKEYFPSIECDGNGFVQYTKEFGDYLAIFLDTNEPGVSWGTFCGTRGAWLREQLEASTKPVMLFMHHPFFPIGIHSMDAISLRETTAFRVAIAGFEPRIRQVFFGHIHRPITGSYQGMPFFTLKGTNHQVALELHADADEGIPGRQEAPQYAIVQLSAEQILIHIEDFLEDSPRFTLKG</sequence>
<dbReference type="OrthoDB" id="9784378at2"/>
<organism evidence="6 7">
    <name type="scientific">Pollutimonas subterranea</name>
    <dbReference type="NCBI Taxonomy" id="2045210"/>
    <lineage>
        <taxon>Bacteria</taxon>
        <taxon>Pseudomonadati</taxon>
        <taxon>Pseudomonadota</taxon>
        <taxon>Betaproteobacteria</taxon>
        <taxon>Burkholderiales</taxon>
        <taxon>Alcaligenaceae</taxon>
        <taxon>Pollutimonas</taxon>
    </lineage>
</organism>
<dbReference type="SUPFAM" id="SSF56300">
    <property type="entry name" value="Metallo-dependent phosphatases"/>
    <property type="match status" value="1"/>
</dbReference>
<dbReference type="GO" id="GO:0046872">
    <property type="term" value="F:metal ion binding"/>
    <property type="evidence" value="ECO:0007669"/>
    <property type="project" value="UniProtKB-KW"/>
</dbReference>
<dbReference type="AlphaFoldDB" id="A0A2N4U474"/>
<accession>A0A2N4U474</accession>
<dbReference type="Pfam" id="PF00149">
    <property type="entry name" value="Metallophos"/>
    <property type="match status" value="1"/>
</dbReference>
<reference evidence="6 7" key="1">
    <citation type="submission" date="2017-10" db="EMBL/GenBank/DDBJ databases">
        <title>Two draft genome sequences of Pusillimonas sp. strains isolated from a nitrate- and radionuclide-contaminated groundwater in Russia.</title>
        <authorList>
            <person name="Grouzdev D.S."/>
            <person name="Tourova T.P."/>
            <person name="Goeva M.A."/>
            <person name="Babich T.L."/>
            <person name="Sokolova D.S."/>
            <person name="Abdullin R."/>
            <person name="Poltaraus A.B."/>
            <person name="Toshchakov S.V."/>
            <person name="Nazina T.N."/>
        </authorList>
    </citation>
    <scope>NUCLEOTIDE SEQUENCE [LARGE SCALE GENOMIC DNA]</scope>
    <source>
        <strain evidence="6 7">JR1/69-3-13</strain>
    </source>
</reference>
<keyword evidence="7" id="KW-1185">Reference proteome</keyword>
<dbReference type="PANTHER" id="PTHR42988">
    <property type="entry name" value="PHOSPHOHYDROLASE"/>
    <property type="match status" value="1"/>
</dbReference>
<comment type="similarity">
    <text evidence="4">Belongs to the cyclic nucleotide phosphodiesterase class-III family.</text>
</comment>
<dbReference type="InterPro" id="IPR004843">
    <property type="entry name" value="Calcineurin-like_PHP"/>
</dbReference>
<evidence type="ECO:0000256" key="2">
    <source>
        <dbReference type="ARBA" id="ARBA00022801"/>
    </source>
</evidence>
<name>A0A2N4U474_9BURK</name>
<evidence type="ECO:0000313" key="7">
    <source>
        <dbReference type="Proteomes" id="UP000234190"/>
    </source>
</evidence>
<feature type="domain" description="Calcineurin-like phosphoesterase" evidence="5">
    <location>
        <begin position="1"/>
        <end position="195"/>
    </location>
</feature>
<gene>
    <name evidence="6" type="ORF">CR159_11045</name>
</gene>
<dbReference type="RefSeq" id="WP_102074013.1">
    <property type="nucleotide sequence ID" value="NZ_PDNW01000008.1"/>
</dbReference>
<proteinExistence type="inferred from homology"/>
<dbReference type="EMBL" id="PDNW01000008">
    <property type="protein sequence ID" value="PLC49820.1"/>
    <property type="molecule type" value="Genomic_DNA"/>
</dbReference>
<dbReference type="Proteomes" id="UP000234190">
    <property type="component" value="Unassembled WGS sequence"/>
</dbReference>
<protein>
    <submittedName>
        <fullName evidence="6">Phosphodiesterase</fullName>
    </submittedName>
</protein>
<dbReference type="PANTHER" id="PTHR42988:SF2">
    <property type="entry name" value="CYCLIC NUCLEOTIDE PHOSPHODIESTERASE CBUA0032-RELATED"/>
    <property type="match status" value="1"/>
</dbReference>
<dbReference type="InterPro" id="IPR026575">
    <property type="entry name" value="GpdQ/CpdA-like"/>
</dbReference>
<evidence type="ECO:0000256" key="3">
    <source>
        <dbReference type="ARBA" id="ARBA00023004"/>
    </source>
</evidence>
<keyword evidence="1" id="KW-0479">Metal-binding</keyword>